<dbReference type="EMBL" id="LSSM01000428">
    <property type="protein sequence ID" value="OMJ28939.1"/>
    <property type="molecule type" value="Genomic_DNA"/>
</dbReference>
<evidence type="ECO:0000313" key="1">
    <source>
        <dbReference type="EMBL" id="OMJ28939.1"/>
    </source>
</evidence>
<organism evidence="1 2">
    <name type="scientific">Smittium culicis</name>
    <dbReference type="NCBI Taxonomy" id="133412"/>
    <lineage>
        <taxon>Eukaryota</taxon>
        <taxon>Fungi</taxon>
        <taxon>Fungi incertae sedis</taxon>
        <taxon>Zoopagomycota</taxon>
        <taxon>Kickxellomycotina</taxon>
        <taxon>Harpellomycetes</taxon>
        <taxon>Harpellales</taxon>
        <taxon>Legeriomycetaceae</taxon>
        <taxon>Smittium</taxon>
    </lineage>
</organism>
<dbReference type="Proteomes" id="UP000187429">
    <property type="component" value="Unassembled WGS sequence"/>
</dbReference>
<accession>A0A1R1YPU5</accession>
<dbReference type="AlphaFoldDB" id="A0A1R1YPU5"/>
<proteinExistence type="predicted"/>
<sequence length="105" mass="12074">MILLWMRKIHGGNQSNWMGLELKYSERQKSLLHIAKIRIGEYRTAQHIANARIIEGAYKSEFPFCKMRTPETRKNVRAERAVQQPSAFFNLAEVSWQAPGGGVKT</sequence>
<protein>
    <submittedName>
        <fullName evidence="1">Uncharacterized protein</fullName>
    </submittedName>
</protein>
<name>A0A1R1YPU5_9FUNG</name>
<gene>
    <name evidence="1" type="ORF">AYI69_g1570</name>
</gene>
<evidence type="ECO:0000313" key="2">
    <source>
        <dbReference type="Proteomes" id="UP000187429"/>
    </source>
</evidence>
<comment type="caution">
    <text evidence="1">The sequence shown here is derived from an EMBL/GenBank/DDBJ whole genome shotgun (WGS) entry which is preliminary data.</text>
</comment>
<keyword evidence="2" id="KW-1185">Reference proteome</keyword>
<reference evidence="2" key="1">
    <citation type="submission" date="2017-01" db="EMBL/GenBank/DDBJ databases">
        <authorList>
            <person name="Wang Y."/>
            <person name="White M."/>
            <person name="Kvist S."/>
            <person name="Moncalvo J.-M."/>
        </authorList>
    </citation>
    <scope>NUCLEOTIDE SEQUENCE [LARGE SCALE GENOMIC DNA]</scope>
    <source>
        <strain evidence="2">ID-206-W2</strain>
    </source>
</reference>
<dbReference type="OrthoDB" id="5588518at2759"/>